<dbReference type="Proteomes" id="UP001519332">
    <property type="component" value="Unassembled WGS sequence"/>
</dbReference>
<sequence>MRWTRKNRPSHRGPAVLTADGTDIDVEVHLMGHLQPIDGSYRWYDRITAHPAVAELHKSGHKDISIRLPGGEGTQARLAELDSWGNVRVTGSGRPPFPYP</sequence>
<dbReference type="EMBL" id="JAGINW010000001">
    <property type="protein sequence ID" value="MBP2324304.1"/>
    <property type="molecule type" value="Genomic_DNA"/>
</dbReference>
<evidence type="ECO:0000313" key="3">
    <source>
        <dbReference type="Proteomes" id="UP001519332"/>
    </source>
</evidence>
<keyword evidence="3" id="KW-1185">Reference proteome</keyword>
<evidence type="ECO:0000313" key="2">
    <source>
        <dbReference type="EMBL" id="MBP2324304.1"/>
    </source>
</evidence>
<dbReference type="InterPro" id="IPR032371">
    <property type="entry name" value="DUF4873"/>
</dbReference>
<dbReference type="Pfam" id="PF16170">
    <property type="entry name" value="DUF4873"/>
    <property type="match status" value="1"/>
</dbReference>
<reference evidence="2 3" key="1">
    <citation type="submission" date="2021-03" db="EMBL/GenBank/DDBJ databases">
        <title>Sequencing the genomes of 1000 actinobacteria strains.</title>
        <authorList>
            <person name="Klenk H.-P."/>
        </authorList>
    </citation>
    <scope>NUCLEOTIDE SEQUENCE [LARGE SCALE GENOMIC DNA]</scope>
    <source>
        <strain evidence="2 3">DSM 46670</strain>
    </source>
</reference>
<comment type="caution">
    <text evidence="2">The sequence shown here is derived from an EMBL/GenBank/DDBJ whole genome shotgun (WGS) entry which is preliminary data.</text>
</comment>
<organism evidence="2 3">
    <name type="scientific">Kibdelosporangium banguiense</name>
    <dbReference type="NCBI Taxonomy" id="1365924"/>
    <lineage>
        <taxon>Bacteria</taxon>
        <taxon>Bacillati</taxon>
        <taxon>Actinomycetota</taxon>
        <taxon>Actinomycetes</taxon>
        <taxon>Pseudonocardiales</taxon>
        <taxon>Pseudonocardiaceae</taxon>
        <taxon>Kibdelosporangium</taxon>
    </lineage>
</organism>
<gene>
    <name evidence="2" type="ORF">JOF56_004689</name>
</gene>
<evidence type="ECO:0000259" key="1">
    <source>
        <dbReference type="Pfam" id="PF16170"/>
    </source>
</evidence>
<dbReference type="RefSeq" id="WP_209641557.1">
    <property type="nucleotide sequence ID" value="NZ_JAGINW010000001.1"/>
</dbReference>
<proteinExistence type="predicted"/>
<accession>A0ABS4TIR8</accession>
<protein>
    <recommendedName>
        <fullName evidence="1">DUF4873 domain-containing protein</fullName>
    </recommendedName>
</protein>
<name>A0ABS4TIR8_9PSEU</name>
<feature type="domain" description="DUF4873" evidence="1">
    <location>
        <begin position="11"/>
        <end position="98"/>
    </location>
</feature>